<dbReference type="GO" id="GO:0000709">
    <property type="term" value="P:meiotic joint molecule formation"/>
    <property type="evidence" value="ECO:0007669"/>
    <property type="project" value="TreeGrafter"/>
</dbReference>
<dbReference type="GO" id="GO:0000794">
    <property type="term" value="C:condensed nuclear chromosome"/>
    <property type="evidence" value="ECO:0007669"/>
    <property type="project" value="TreeGrafter"/>
</dbReference>
<dbReference type="AlphaFoldDB" id="A0A9P3PKZ8"/>
<evidence type="ECO:0000256" key="2">
    <source>
        <dbReference type="ARBA" id="ARBA00007922"/>
    </source>
</evidence>
<evidence type="ECO:0000256" key="3">
    <source>
        <dbReference type="ARBA" id="ARBA00023172"/>
    </source>
</evidence>
<proteinExistence type="inferred from homology"/>
<comment type="similarity">
    <text evidence="2">Belongs to the HOP2 family.</text>
</comment>
<dbReference type="GO" id="GO:0120231">
    <property type="term" value="C:DNA recombinase auxiliary factor complex"/>
    <property type="evidence" value="ECO:0007669"/>
    <property type="project" value="TreeGrafter"/>
</dbReference>
<keyword evidence="6" id="KW-0175">Coiled coil</keyword>
<dbReference type="PANTHER" id="PTHR15938">
    <property type="entry name" value="TBP-1 INTERACTING PROTEIN"/>
    <property type="match status" value="1"/>
</dbReference>
<dbReference type="GO" id="GO:0007129">
    <property type="term" value="P:homologous chromosome pairing at meiosis"/>
    <property type="evidence" value="ECO:0007669"/>
    <property type="project" value="TreeGrafter"/>
</dbReference>
<name>A0A9P3PKZ8_LYOSH</name>
<reference evidence="8" key="1">
    <citation type="submission" date="2022-07" db="EMBL/GenBank/DDBJ databases">
        <title>The genome of Lyophyllum shimeji provides insight into the initial evolution of ectomycorrhizal fungal genome.</title>
        <authorList>
            <person name="Kobayashi Y."/>
            <person name="Shibata T."/>
            <person name="Hirakawa H."/>
            <person name="Shigenobu S."/>
            <person name="Nishiyama T."/>
            <person name="Yamada A."/>
            <person name="Hasebe M."/>
            <person name="Kawaguchi M."/>
        </authorList>
    </citation>
    <scope>NUCLEOTIDE SEQUENCE</scope>
    <source>
        <strain evidence="8">AT787</strain>
    </source>
</reference>
<keyword evidence="3" id="KW-0233">DNA recombination</keyword>
<dbReference type="InterPro" id="IPR036388">
    <property type="entry name" value="WH-like_DNA-bd_sf"/>
</dbReference>
<evidence type="ECO:0000256" key="1">
    <source>
        <dbReference type="ARBA" id="ARBA00004123"/>
    </source>
</evidence>
<organism evidence="8 9">
    <name type="scientific">Lyophyllum shimeji</name>
    <name type="common">Hon-shimeji</name>
    <name type="synonym">Tricholoma shimeji</name>
    <dbReference type="NCBI Taxonomy" id="47721"/>
    <lineage>
        <taxon>Eukaryota</taxon>
        <taxon>Fungi</taxon>
        <taxon>Dikarya</taxon>
        <taxon>Basidiomycota</taxon>
        <taxon>Agaricomycotina</taxon>
        <taxon>Agaricomycetes</taxon>
        <taxon>Agaricomycetidae</taxon>
        <taxon>Agaricales</taxon>
        <taxon>Tricholomatineae</taxon>
        <taxon>Lyophyllaceae</taxon>
        <taxon>Lyophyllum</taxon>
    </lineage>
</organism>
<sequence>MSSKAKAETKVPVLKGQEAEDKVLEYMKRMNRPYGAVDVAANLKGAVPKAATQKILVALAEKGLLVQKTYGKTTFFVINQANIDVVPKDALADLETEQKAVDEENKQSTADLRTANLELAKLKTAPSDHELDLQIKEISKLVTSLSARLQPLRLGAPLISADELALIDTEWTKWRGEWTRRKKVFTTFWQLATDSLPPQDAADLAEDLVIESTQEKALARQLYFQIVVNSANLQTPPSHRDYFVTITTNWERDPGYSKSDFLSSVSVYLGVCL</sequence>
<evidence type="ECO:0000256" key="6">
    <source>
        <dbReference type="SAM" id="Coils"/>
    </source>
</evidence>
<evidence type="ECO:0000313" key="8">
    <source>
        <dbReference type="EMBL" id="GLB37843.1"/>
    </source>
</evidence>
<dbReference type="OrthoDB" id="272266at2759"/>
<dbReference type="GO" id="GO:0120230">
    <property type="term" value="F:recombinase activator activity"/>
    <property type="evidence" value="ECO:0007669"/>
    <property type="project" value="TreeGrafter"/>
</dbReference>
<dbReference type="Gene3D" id="1.10.10.10">
    <property type="entry name" value="Winged helix-like DNA-binding domain superfamily/Winged helix DNA-binding domain"/>
    <property type="match status" value="1"/>
</dbReference>
<dbReference type="Proteomes" id="UP001063166">
    <property type="component" value="Unassembled WGS sequence"/>
</dbReference>
<keyword evidence="5" id="KW-0469">Meiosis</keyword>
<gene>
    <name evidence="8" type="primary">PSMC3IP</name>
    <name evidence="8" type="ORF">LshimejAT787_0408940</name>
</gene>
<accession>A0A9P3PKZ8</accession>
<dbReference type="EMBL" id="BRPK01000004">
    <property type="protein sequence ID" value="GLB37843.1"/>
    <property type="molecule type" value="Genomic_DNA"/>
</dbReference>
<dbReference type="GO" id="GO:0003690">
    <property type="term" value="F:double-stranded DNA binding"/>
    <property type="evidence" value="ECO:0007669"/>
    <property type="project" value="TreeGrafter"/>
</dbReference>
<evidence type="ECO:0000256" key="5">
    <source>
        <dbReference type="ARBA" id="ARBA00023254"/>
    </source>
</evidence>
<evidence type="ECO:0000259" key="7">
    <source>
        <dbReference type="Pfam" id="PF07106"/>
    </source>
</evidence>
<dbReference type="GO" id="GO:0010774">
    <property type="term" value="P:meiotic strand invasion involved in reciprocal meiotic recombination"/>
    <property type="evidence" value="ECO:0007669"/>
    <property type="project" value="TreeGrafter"/>
</dbReference>
<feature type="coiled-coil region" evidence="6">
    <location>
        <begin position="91"/>
        <end position="125"/>
    </location>
</feature>
<dbReference type="PANTHER" id="PTHR15938:SF0">
    <property type="entry name" value="HOMOLOGOUS-PAIRING PROTEIN 2 HOMOLOG"/>
    <property type="match status" value="1"/>
</dbReference>
<feature type="domain" description="Homologous-pairing protein 2 winged helix" evidence="7">
    <location>
        <begin position="18"/>
        <end position="79"/>
    </location>
</feature>
<comment type="subcellular location">
    <subcellularLocation>
        <location evidence="1">Nucleus</location>
    </subcellularLocation>
</comment>
<dbReference type="InterPro" id="IPR010776">
    <property type="entry name" value="Hop2_WH_dom"/>
</dbReference>
<keyword evidence="4" id="KW-0539">Nucleus</keyword>
<comment type="caution">
    <text evidence="8">The sequence shown here is derived from an EMBL/GenBank/DDBJ whole genome shotgun (WGS) entry which is preliminary data.</text>
</comment>
<evidence type="ECO:0000313" key="9">
    <source>
        <dbReference type="Proteomes" id="UP001063166"/>
    </source>
</evidence>
<protein>
    <submittedName>
        <fullName evidence="8">Homologous recombination</fullName>
    </submittedName>
</protein>
<dbReference type="Pfam" id="PF07106">
    <property type="entry name" value="WHD_TBPIP"/>
    <property type="match status" value="1"/>
</dbReference>
<evidence type="ECO:0000256" key="4">
    <source>
        <dbReference type="ARBA" id="ARBA00023242"/>
    </source>
</evidence>
<keyword evidence="9" id="KW-1185">Reference proteome</keyword>